<organism evidence="4 5">
    <name type="scientific">Fusarium sarcochroum</name>
    <dbReference type="NCBI Taxonomy" id="1208366"/>
    <lineage>
        <taxon>Eukaryota</taxon>
        <taxon>Fungi</taxon>
        <taxon>Dikarya</taxon>
        <taxon>Ascomycota</taxon>
        <taxon>Pezizomycotina</taxon>
        <taxon>Sordariomycetes</taxon>
        <taxon>Hypocreomycetidae</taxon>
        <taxon>Hypocreales</taxon>
        <taxon>Nectriaceae</taxon>
        <taxon>Fusarium</taxon>
        <taxon>Fusarium lateritium species complex</taxon>
    </lineage>
</organism>
<reference evidence="4" key="1">
    <citation type="journal article" date="2020" name="BMC Genomics">
        <title>Correction to: Identification and distribution of gene clusters required for synthesis of sphingolipid metabolism inhibitors in diverse species of the filamentous fungus Fusarium.</title>
        <authorList>
            <person name="Kim H.S."/>
            <person name="Lohmar J.M."/>
            <person name="Busman M."/>
            <person name="Brown D.W."/>
            <person name="Naumann T.A."/>
            <person name="Divon H.H."/>
            <person name="Lysoe E."/>
            <person name="Uhlig S."/>
            <person name="Proctor R.H."/>
        </authorList>
    </citation>
    <scope>NUCLEOTIDE SEQUENCE</scope>
    <source>
        <strain evidence="4">NRRL 20472</strain>
    </source>
</reference>
<dbReference type="Proteomes" id="UP000622797">
    <property type="component" value="Unassembled WGS sequence"/>
</dbReference>
<dbReference type="Gene3D" id="3.30.40.10">
    <property type="entry name" value="Zinc/RING finger domain, C3HC4 (zinc finger)"/>
    <property type="match status" value="1"/>
</dbReference>
<evidence type="ECO:0000256" key="2">
    <source>
        <dbReference type="SAM" id="MobiDB-lite"/>
    </source>
</evidence>
<dbReference type="SUPFAM" id="SSF57850">
    <property type="entry name" value="RING/U-box"/>
    <property type="match status" value="1"/>
</dbReference>
<keyword evidence="1" id="KW-0862">Zinc</keyword>
<sequence>MSVTETYWPALKATFEEDPSAAQRLDLQCGICLEQMTLNDDDVPCEPDNEAGLHHGAYILPCGHIFGYKCASELMLHKRNPKAHHSCPTCRECLHSAMCECPHNKGTLLRVSEGLQDAMHASIEKHKDLVMFCRECAMEFLLRGLRRIAFLAIDFDDTLQGPFVLDFVIRTGEKIWERHNRVPDRRLSRQLEIPPKLLEIFEWLGRFVASQHDFEESADGSSESGFAMNIYEMSPEDDIVDELVLQKDQLREARERLVGMEDARYERAYHEAHGIFIVLGGKNILDSPFLELDPYSDWEEDEDGVMNSEDGDADDEAGLTGSEDEI</sequence>
<comment type="caution">
    <text evidence="4">The sequence shown here is derived from an EMBL/GenBank/DDBJ whole genome shotgun (WGS) entry which is preliminary data.</text>
</comment>
<dbReference type="EMBL" id="JABEXW010000940">
    <property type="protein sequence ID" value="KAF4951000.1"/>
    <property type="molecule type" value="Genomic_DNA"/>
</dbReference>
<evidence type="ECO:0000313" key="5">
    <source>
        <dbReference type="Proteomes" id="UP000622797"/>
    </source>
</evidence>
<feature type="domain" description="RING-type" evidence="3">
    <location>
        <begin position="29"/>
        <end position="91"/>
    </location>
</feature>
<protein>
    <recommendedName>
        <fullName evidence="3">RING-type domain-containing protein</fullName>
    </recommendedName>
</protein>
<dbReference type="PROSITE" id="PS50089">
    <property type="entry name" value="ZF_RING_2"/>
    <property type="match status" value="1"/>
</dbReference>
<feature type="region of interest" description="Disordered" evidence="2">
    <location>
        <begin position="295"/>
        <end position="326"/>
    </location>
</feature>
<evidence type="ECO:0000313" key="4">
    <source>
        <dbReference type="EMBL" id="KAF4951000.1"/>
    </source>
</evidence>
<dbReference type="AlphaFoldDB" id="A0A8H4T450"/>
<evidence type="ECO:0000256" key="1">
    <source>
        <dbReference type="PROSITE-ProRule" id="PRU00175"/>
    </source>
</evidence>
<gene>
    <name evidence="4" type="ORF">FSARC_13038</name>
</gene>
<dbReference type="InterPro" id="IPR001841">
    <property type="entry name" value="Znf_RING"/>
</dbReference>
<dbReference type="GO" id="GO:0008270">
    <property type="term" value="F:zinc ion binding"/>
    <property type="evidence" value="ECO:0007669"/>
    <property type="project" value="UniProtKB-KW"/>
</dbReference>
<keyword evidence="1" id="KW-0863">Zinc-finger</keyword>
<reference evidence="4" key="2">
    <citation type="submission" date="2020-05" db="EMBL/GenBank/DDBJ databases">
        <authorList>
            <person name="Kim H.-S."/>
            <person name="Proctor R.H."/>
            <person name="Brown D.W."/>
        </authorList>
    </citation>
    <scope>NUCLEOTIDE SEQUENCE</scope>
    <source>
        <strain evidence="4">NRRL 20472</strain>
    </source>
</reference>
<dbReference type="InterPro" id="IPR013083">
    <property type="entry name" value="Znf_RING/FYVE/PHD"/>
</dbReference>
<dbReference type="OrthoDB" id="8062037at2759"/>
<proteinExistence type="predicted"/>
<keyword evidence="1" id="KW-0479">Metal-binding</keyword>
<name>A0A8H4T450_9HYPO</name>
<evidence type="ECO:0000259" key="3">
    <source>
        <dbReference type="PROSITE" id="PS50089"/>
    </source>
</evidence>
<keyword evidence="5" id="KW-1185">Reference proteome</keyword>
<accession>A0A8H4T450</accession>
<dbReference type="SMART" id="SM00184">
    <property type="entry name" value="RING"/>
    <property type="match status" value="1"/>
</dbReference>